<dbReference type="AlphaFoldDB" id="A0A0R0B604"/>
<dbReference type="InterPro" id="IPR001387">
    <property type="entry name" value="Cro/C1-type_HTH"/>
</dbReference>
<evidence type="ECO:0000256" key="1">
    <source>
        <dbReference type="SAM" id="MobiDB-lite"/>
    </source>
</evidence>
<dbReference type="PROSITE" id="PS50943">
    <property type="entry name" value="HTH_CROC1"/>
    <property type="match status" value="1"/>
</dbReference>
<accession>A0A0R0B604</accession>
<dbReference type="Proteomes" id="UP000051757">
    <property type="component" value="Unassembled WGS sequence"/>
</dbReference>
<dbReference type="InterPro" id="IPR010982">
    <property type="entry name" value="Lambda_DNA-bd_dom_sf"/>
</dbReference>
<evidence type="ECO:0000259" key="2">
    <source>
        <dbReference type="PROSITE" id="PS50943"/>
    </source>
</evidence>
<dbReference type="EMBL" id="LLXV01000013">
    <property type="protein sequence ID" value="KRG52716.1"/>
    <property type="molecule type" value="Genomic_DNA"/>
</dbReference>
<protein>
    <recommendedName>
        <fullName evidence="2">HTH cro/C1-type domain-containing protein</fullName>
    </recommendedName>
</protein>
<dbReference type="Gene3D" id="1.10.260.40">
    <property type="entry name" value="lambda repressor-like DNA-binding domains"/>
    <property type="match status" value="1"/>
</dbReference>
<evidence type="ECO:0000313" key="4">
    <source>
        <dbReference type="Proteomes" id="UP000051757"/>
    </source>
</evidence>
<feature type="domain" description="HTH cro/C1-type" evidence="2">
    <location>
        <begin position="16"/>
        <end position="70"/>
    </location>
</feature>
<dbReference type="CDD" id="cd00093">
    <property type="entry name" value="HTH_XRE"/>
    <property type="match status" value="1"/>
</dbReference>
<dbReference type="SMART" id="SM00530">
    <property type="entry name" value="HTH_XRE"/>
    <property type="match status" value="1"/>
</dbReference>
<keyword evidence="4" id="KW-1185">Reference proteome</keyword>
<proteinExistence type="predicted"/>
<gene>
    <name evidence="3" type="ORF">ARC23_04245</name>
</gene>
<evidence type="ECO:0000313" key="3">
    <source>
        <dbReference type="EMBL" id="KRG52716.1"/>
    </source>
</evidence>
<dbReference type="SUPFAM" id="SSF47413">
    <property type="entry name" value="lambda repressor-like DNA-binding domains"/>
    <property type="match status" value="1"/>
</dbReference>
<sequence>MASPPSIDERNFPITLRNARERAGLTQRELGERAGVNFSQISRYEQGIALPRPGMLLKLADALGVTPEFLRKGEDLVHVDMVDPDGGRIPIAFPASEMDRIRHAAKASGRTVEEEILSMVLNGIRALEGELELAPGQLPPTKPKSKRNAKD</sequence>
<dbReference type="GO" id="GO:0003677">
    <property type="term" value="F:DNA binding"/>
    <property type="evidence" value="ECO:0007669"/>
    <property type="project" value="InterPro"/>
</dbReference>
<dbReference type="OrthoDB" id="6006530at2"/>
<comment type="caution">
    <text evidence="3">The sequence shown here is derived from an EMBL/GenBank/DDBJ whole genome shotgun (WGS) entry which is preliminary data.</text>
</comment>
<feature type="region of interest" description="Disordered" evidence="1">
    <location>
        <begin position="132"/>
        <end position="151"/>
    </location>
</feature>
<name>A0A0R0B604_9GAMM</name>
<dbReference type="Pfam" id="PF01381">
    <property type="entry name" value="HTH_3"/>
    <property type="match status" value="1"/>
</dbReference>
<organism evidence="3 4">
    <name type="scientific">Stenotrophomonas beteli</name>
    <dbReference type="NCBI Taxonomy" id="3384461"/>
    <lineage>
        <taxon>Bacteria</taxon>
        <taxon>Pseudomonadati</taxon>
        <taxon>Pseudomonadota</taxon>
        <taxon>Gammaproteobacteria</taxon>
        <taxon>Lysobacterales</taxon>
        <taxon>Lysobacteraceae</taxon>
        <taxon>Stenotrophomonas</taxon>
        <taxon>Stenotrophomonas maltophilia group</taxon>
    </lineage>
</organism>
<reference evidence="3 4" key="1">
    <citation type="journal article" date="2016" name="Front. Microbiol.">
        <title>Genome Sequence of Type Strains of Genus Stenotrophomonas.</title>
        <authorList>
            <person name="Patil P.P."/>
            <person name="Midha S."/>
            <person name="Kumar S."/>
            <person name="Patil P.B."/>
        </authorList>
    </citation>
    <scope>NUCLEOTIDE SEQUENCE [LARGE SCALE GENOMIC DNA]</scope>
    <source>
        <strain evidence="3 4">LMG 978</strain>
    </source>
</reference>